<dbReference type="AlphaFoldDB" id="A0A0W8GA38"/>
<reference evidence="2" key="1">
    <citation type="journal article" date="2015" name="Proc. Natl. Acad. Sci. U.S.A.">
        <title>Networks of energetic and metabolic interactions define dynamics in microbial communities.</title>
        <authorList>
            <person name="Embree M."/>
            <person name="Liu J.K."/>
            <person name="Al-Bassam M.M."/>
            <person name="Zengler K."/>
        </authorList>
    </citation>
    <scope>NUCLEOTIDE SEQUENCE</scope>
</reference>
<sequence>MISYIVWAAVIGVCFYLGARLTFQVRERKKKQLRIDFDQAKEREKDGRL</sequence>
<proteinExistence type="predicted"/>
<keyword evidence="1" id="KW-1133">Transmembrane helix</keyword>
<comment type="caution">
    <text evidence="2">The sequence shown here is derived from an EMBL/GenBank/DDBJ whole genome shotgun (WGS) entry which is preliminary data.</text>
</comment>
<keyword evidence="1" id="KW-0812">Transmembrane</keyword>
<evidence type="ECO:0008006" key="3">
    <source>
        <dbReference type="Google" id="ProtNLM"/>
    </source>
</evidence>
<evidence type="ECO:0000313" key="2">
    <source>
        <dbReference type="EMBL" id="KUG29938.1"/>
    </source>
</evidence>
<evidence type="ECO:0000256" key="1">
    <source>
        <dbReference type="SAM" id="Phobius"/>
    </source>
</evidence>
<keyword evidence="1" id="KW-0472">Membrane</keyword>
<dbReference type="EMBL" id="LNQE01000019">
    <property type="protein sequence ID" value="KUG29938.1"/>
    <property type="molecule type" value="Genomic_DNA"/>
</dbReference>
<organism evidence="2">
    <name type="scientific">hydrocarbon metagenome</name>
    <dbReference type="NCBI Taxonomy" id="938273"/>
    <lineage>
        <taxon>unclassified sequences</taxon>
        <taxon>metagenomes</taxon>
        <taxon>ecological metagenomes</taxon>
    </lineage>
</organism>
<protein>
    <recommendedName>
        <fullName evidence="3">CcmD family protein</fullName>
    </recommendedName>
</protein>
<accession>A0A0W8GA38</accession>
<name>A0A0W8GA38_9ZZZZ</name>
<gene>
    <name evidence="2" type="ORF">ASZ90_000165</name>
</gene>
<feature type="transmembrane region" description="Helical" evidence="1">
    <location>
        <begin position="6"/>
        <end position="23"/>
    </location>
</feature>